<feature type="compositionally biased region" description="Polar residues" evidence="1">
    <location>
        <begin position="9"/>
        <end position="22"/>
    </location>
</feature>
<feature type="region of interest" description="Disordered" evidence="1">
    <location>
        <begin position="621"/>
        <end position="691"/>
    </location>
</feature>
<dbReference type="InterPro" id="IPR029625">
    <property type="entry name" value="FAM169"/>
</dbReference>
<feature type="compositionally biased region" description="Polar residues" evidence="1">
    <location>
        <begin position="572"/>
        <end position="583"/>
    </location>
</feature>
<feature type="non-terminal residue" evidence="2">
    <location>
        <position position="1"/>
    </location>
</feature>
<sequence length="691" mass="76908">MPAPAGLGTASQAARPSAQGISSARTEDGLLRRYAPSAVLSYRRNRIHPSVPPSFLDAGRLATVGSVPLYGVDATHKVLGLFIPEDQSTAVALFLGDQWWAVQDILKTSDSTRDGLLKVESLGEKIVLYVLNRIVYRAQERSPTEVPFLCHSETDFAKILWQHGEAIGFYSVKPTGTLCYKYLTQCYQLPVMNSIFLKKQHRGKGYGLQILEDFVDSFSGNALGLRFPLSPAMYKVCKHYLDKYPGDQDLLWEVEGVGSLFQRASIAKKIESGVLKGNYTETLDNPLPQASTKTETVIVLEDDMEVDAEQQFSKTTEKAIMEQEQKDLEKTDEEAKPEDIPVSRRTRSNQYKRKKLREPVPEVDEEIPEITVHHSPVLNAINRSEVDIREDATEIPILEDVPQINESELEHEESQVDDHEQNQSMEPEVFKNSDMEPVNGELTDDLTQTSLVAERSAIEVSHTETNIQSDNSLTDIAVVLDKETANDLLEDDAEEKGTASTAETEEIQESDNLVALGEESLTVVENEIQGTVEHAPPQSSADVASEPCGKSTEEQLMNLMDKSEPEDAAENIPSTETKPNSKPSLIGVDLQSSDTEQELIQDLSQNTLLLVEIKDVSFQPLLEEEKSQPEESAEEQEELPLQEMELPIKKKTIESSSEEAEIEPPVVDRRNLRRKSKVARGPAKKRGKIAS</sequence>
<feature type="compositionally biased region" description="Basic residues" evidence="1">
    <location>
        <begin position="671"/>
        <end position="691"/>
    </location>
</feature>
<feature type="non-terminal residue" evidence="2">
    <location>
        <position position="691"/>
    </location>
</feature>
<feature type="compositionally biased region" description="Basic residues" evidence="1">
    <location>
        <begin position="344"/>
        <end position="356"/>
    </location>
</feature>
<dbReference type="EMBL" id="JAATIS010001241">
    <property type="protein sequence ID" value="KAG2466733.1"/>
    <property type="molecule type" value="Genomic_DNA"/>
</dbReference>
<dbReference type="Proteomes" id="UP000886611">
    <property type="component" value="Unassembled WGS sequence"/>
</dbReference>
<feature type="region of interest" description="Disordered" evidence="1">
    <location>
        <begin position="325"/>
        <end position="360"/>
    </location>
</feature>
<protein>
    <submittedName>
        <fullName evidence="2">F169A protein</fullName>
    </submittedName>
</protein>
<feature type="compositionally biased region" description="Basic and acidic residues" evidence="1">
    <location>
        <begin position="412"/>
        <end position="421"/>
    </location>
</feature>
<feature type="region of interest" description="Disordered" evidence="1">
    <location>
        <begin position="399"/>
        <end position="446"/>
    </location>
</feature>
<feature type="region of interest" description="Disordered" evidence="1">
    <location>
        <begin position="486"/>
        <end position="587"/>
    </location>
</feature>
<evidence type="ECO:0000256" key="1">
    <source>
        <dbReference type="SAM" id="MobiDB-lite"/>
    </source>
</evidence>
<name>A0A8X7XEL1_POLSE</name>
<comment type="caution">
    <text evidence="2">The sequence shown here is derived from an EMBL/GenBank/DDBJ whole genome shotgun (WGS) entry which is preliminary data.</text>
</comment>
<dbReference type="AlphaFoldDB" id="A0A8X7XEL1"/>
<reference evidence="2 3" key="1">
    <citation type="journal article" date="2021" name="Cell">
        <title>Tracing the genetic footprints of vertebrate landing in non-teleost ray-finned fishes.</title>
        <authorList>
            <person name="Bi X."/>
            <person name="Wang K."/>
            <person name="Yang L."/>
            <person name="Pan H."/>
            <person name="Jiang H."/>
            <person name="Wei Q."/>
            <person name="Fang M."/>
            <person name="Yu H."/>
            <person name="Zhu C."/>
            <person name="Cai Y."/>
            <person name="He Y."/>
            <person name="Gan X."/>
            <person name="Zeng H."/>
            <person name="Yu D."/>
            <person name="Zhu Y."/>
            <person name="Jiang H."/>
            <person name="Qiu Q."/>
            <person name="Yang H."/>
            <person name="Zhang Y.E."/>
            <person name="Wang W."/>
            <person name="Zhu M."/>
            <person name="He S."/>
            <person name="Zhang G."/>
        </authorList>
    </citation>
    <scope>NUCLEOTIDE SEQUENCE [LARGE SCALE GENOMIC DNA]</scope>
    <source>
        <strain evidence="2">Bchr_013</strain>
    </source>
</reference>
<organism evidence="2 3">
    <name type="scientific">Polypterus senegalus</name>
    <name type="common">Senegal bichir</name>
    <dbReference type="NCBI Taxonomy" id="55291"/>
    <lineage>
        <taxon>Eukaryota</taxon>
        <taxon>Metazoa</taxon>
        <taxon>Chordata</taxon>
        <taxon>Craniata</taxon>
        <taxon>Vertebrata</taxon>
        <taxon>Euteleostomi</taxon>
        <taxon>Actinopterygii</taxon>
        <taxon>Polypteriformes</taxon>
        <taxon>Polypteridae</taxon>
        <taxon>Polypterus</taxon>
    </lineage>
</organism>
<dbReference type="PANTHER" id="PTHR22442:SF3">
    <property type="entry name" value="SOLUBLE LAMIN-ASSOCIATED PROTEIN OF 75 KDA"/>
    <property type="match status" value="1"/>
</dbReference>
<dbReference type="PANTHER" id="PTHR22442">
    <property type="match status" value="1"/>
</dbReference>
<evidence type="ECO:0000313" key="3">
    <source>
        <dbReference type="Proteomes" id="UP000886611"/>
    </source>
</evidence>
<keyword evidence="3" id="KW-1185">Reference proteome</keyword>
<proteinExistence type="predicted"/>
<gene>
    <name evidence="2" type="primary">Fam169a</name>
    <name evidence="2" type="ORF">GTO96_0020382</name>
</gene>
<feature type="compositionally biased region" description="Basic and acidic residues" evidence="1">
    <location>
        <begin position="325"/>
        <end position="342"/>
    </location>
</feature>
<feature type="region of interest" description="Disordered" evidence="1">
    <location>
        <begin position="1"/>
        <end position="22"/>
    </location>
</feature>
<evidence type="ECO:0000313" key="2">
    <source>
        <dbReference type="EMBL" id="KAG2466733.1"/>
    </source>
</evidence>
<feature type="compositionally biased region" description="Acidic residues" evidence="1">
    <location>
        <begin position="631"/>
        <end position="640"/>
    </location>
</feature>
<accession>A0A8X7XEL1</accession>